<evidence type="ECO:0000256" key="1">
    <source>
        <dbReference type="SAM" id="MobiDB-lite"/>
    </source>
</evidence>
<protein>
    <submittedName>
        <fullName evidence="2">Uncharacterized protein</fullName>
    </submittedName>
</protein>
<name>A0A8K0P9T6_9PEZI</name>
<evidence type="ECO:0000313" key="2">
    <source>
        <dbReference type="EMBL" id="KAG8623805.1"/>
    </source>
</evidence>
<dbReference type="EMBL" id="JAESVG020000010">
    <property type="protein sequence ID" value="KAG8623805.1"/>
    <property type="molecule type" value="Genomic_DNA"/>
</dbReference>
<sequence>MATNTGAHEADNAMDFLQNLVEVAASAAAAPDATKAITTKEPADTWIPRSNNKRTKASNQATSASAVSPPKTVRTPSALFRPAKQVKKQTRPSLASLYSELQLTPENFVACMDAAKAFMLDPAHPERKNCIGSRTKGDNVNMKLELTKLTTQFLDEGSGARFFRPSSDPPGDPNGTFAQVIVSGSTDKSASEQSQFPAAHHAQHGGTNRRDFVWPSDRDEIVKRCIKLLRKVASNEKQRVYAHESRRPARNTIGISIDNDQDSAAKASPTTGRIPVRIFFLESPTSVGDVVSKEVDGIAAVWNVVVKTCLEQERASDGPTDPALEQGERVSGQVHVQTSHGLRLVDDEASCQEAVEMVLNTPWLERIVRVVVRDPVVPELSKSQESEQA</sequence>
<feature type="compositionally biased region" description="Polar residues" evidence="1">
    <location>
        <begin position="184"/>
        <end position="196"/>
    </location>
</feature>
<reference evidence="2" key="1">
    <citation type="submission" date="2021-07" db="EMBL/GenBank/DDBJ databases">
        <title>Elsinoe batatas strain:CRI-CJ2 Genome sequencing and assembly.</title>
        <authorList>
            <person name="Huang L."/>
        </authorList>
    </citation>
    <scope>NUCLEOTIDE SEQUENCE</scope>
    <source>
        <strain evidence="2">CRI-CJ2</strain>
    </source>
</reference>
<accession>A0A8K0P9T6</accession>
<dbReference type="OrthoDB" id="5373017at2759"/>
<feature type="compositionally biased region" description="Polar residues" evidence="1">
    <location>
        <begin position="57"/>
        <end position="66"/>
    </location>
</feature>
<comment type="caution">
    <text evidence="2">The sequence shown here is derived from an EMBL/GenBank/DDBJ whole genome shotgun (WGS) entry which is preliminary data.</text>
</comment>
<keyword evidence="3" id="KW-1185">Reference proteome</keyword>
<feature type="region of interest" description="Disordered" evidence="1">
    <location>
        <begin position="184"/>
        <end position="211"/>
    </location>
</feature>
<proteinExistence type="predicted"/>
<evidence type="ECO:0000313" key="3">
    <source>
        <dbReference type="Proteomes" id="UP000809789"/>
    </source>
</evidence>
<gene>
    <name evidence="2" type="ORF">KVT40_008781</name>
</gene>
<organism evidence="2 3">
    <name type="scientific">Elsinoe batatas</name>
    <dbReference type="NCBI Taxonomy" id="2601811"/>
    <lineage>
        <taxon>Eukaryota</taxon>
        <taxon>Fungi</taxon>
        <taxon>Dikarya</taxon>
        <taxon>Ascomycota</taxon>
        <taxon>Pezizomycotina</taxon>
        <taxon>Dothideomycetes</taxon>
        <taxon>Dothideomycetidae</taxon>
        <taxon>Myriangiales</taxon>
        <taxon>Elsinoaceae</taxon>
        <taxon>Elsinoe</taxon>
    </lineage>
</organism>
<dbReference type="Proteomes" id="UP000809789">
    <property type="component" value="Unassembled WGS sequence"/>
</dbReference>
<dbReference type="AlphaFoldDB" id="A0A8K0P9T6"/>
<feature type="region of interest" description="Disordered" evidence="1">
    <location>
        <begin position="31"/>
        <end position="75"/>
    </location>
</feature>